<dbReference type="CDD" id="cd14503">
    <property type="entry name" value="PTP-bact"/>
    <property type="match status" value="1"/>
</dbReference>
<evidence type="ECO:0000313" key="3">
    <source>
        <dbReference type="Proteomes" id="UP000035100"/>
    </source>
</evidence>
<dbReference type="InterPro" id="IPR005939">
    <property type="entry name" value="BLH_phosphatase-like"/>
</dbReference>
<dbReference type="EMBL" id="AONG01000012">
    <property type="protein sequence ID" value="KIQ68811.1"/>
    <property type="molecule type" value="Genomic_DNA"/>
</dbReference>
<proteinExistence type="predicted"/>
<evidence type="ECO:0000259" key="1">
    <source>
        <dbReference type="Pfam" id="PF04273"/>
    </source>
</evidence>
<comment type="caution">
    <text evidence="2">The sequence shown here is derived from an EMBL/GenBank/DDBJ whole genome shotgun (WGS) entry which is preliminary data.</text>
</comment>
<reference evidence="2 3" key="1">
    <citation type="submission" date="2013-01" db="EMBL/GenBank/DDBJ databases">
        <authorList>
            <person name="Fiebig A."/>
            <person name="Goeker M."/>
            <person name="Klenk H.-P.P."/>
        </authorList>
    </citation>
    <scope>NUCLEOTIDE SEQUENCE [LARGE SCALE GENOMIC DNA]</scope>
    <source>
        <strain evidence="2 3">DSM 24838</strain>
    </source>
</reference>
<sequence>MDIRPITDGYAVSPQIDPADMAAIRDAGYVLVLCNRPDAENPPDLQADAMRRAAEAAGLAFVENPVTHQGLNEDMVRLQRETIDGAGGPVLAYCASGTRSTIVWALGQAGERPADEIVGAAANAGYDIAGLRPRLGD</sequence>
<dbReference type="RefSeq" id="WP_018301444.1">
    <property type="nucleotide sequence ID" value="NZ_KB902277.1"/>
</dbReference>
<dbReference type="AlphaFoldDB" id="A0A0D0PBJ9"/>
<dbReference type="STRING" id="1123501.Wenmar_02539"/>
<protein>
    <recommendedName>
        <fullName evidence="1">Beta-lactamase hydrolase-like protein phosphatase-like domain-containing protein</fullName>
    </recommendedName>
</protein>
<dbReference type="Pfam" id="PF04273">
    <property type="entry name" value="BLH_phosphatase"/>
    <property type="match status" value="1"/>
</dbReference>
<dbReference type="PATRIC" id="fig|1123501.6.peg.2651"/>
<gene>
    <name evidence="2" type="ORF">Wenmar_02539</name>
</gene>
<dbReference type="Gene3D" id="3.90.190.10">
    <property type="entry name" value="Protein tyrosine phosphatase superfamily"/>
    <property type="match status" value="1"/>
</dbReference>
<dbReference type="eggNOG" id="COG3453">
    <property type="taxonomic scope" value="Bacteria"/>
</dbReference>
<dbReference type="InterPro" id="IPR029021">
    <property type="entry name" value="Prot-tyrosine_phosphatase-like"/>
</dbReference>
<keyword evidence="3" id="KW-1185">Reference proteome</keyword>
<feature type="domain" description="Beta-lactamase hydrolase-like protein phosphatase-like" evidence="1">
    <location>
        <begin position="2"/>
        <end position="110"/>
    </location>
</feature>
<organism evidence="2 3">
    <name type="scientific">Wenxinia marina DSM 24838</name>
    <dbReference type="NCBI Taxonomy" id="1123501"/>
    <lineage>
        <taxon>Bacteria</taxon>
        <taxon>Pseudomonadati</taxon>
        <taxon>Pseudomonadota</taxon>
        <taxon>Alphaproteobacteria</taxon>
        <taxon>Rhodobacterales</taxon>
        <taxon>Roseobacteraceae</taxon>
        <taxon>Wenxinia</taxon>
    </lineage>
</organism>
<dbReference type="NCBIfam" id="TIGR01244">
    <property type="entry name" value="TIGR01244 family sulfur transferase"/>
    <property type="match status" value="1"/>
</dbReference>
<dbReference type="OrthoDB" id="9805710at2"/>
<dbReference type="GO" id="GO:0016787">
    <property type="term" value="F:hydrolase activity"/>
    <property type="evidence" value="ECO:0007669"/>
    <property type="project" value="InterPro"/>
</dbReference>
<dbReference type="Proteomes" id="UP000035100">
    <property type="component" value="Unassembled WGS sequence"/>
</dbReference>
<name>A0A0D0PBJ9_9RHOB</name>
<evidence type="ECO:0000313" key="2">
    <source>
        <dbReference type="EMBL" id="KIQ68811.1"/>
    </source>
</evidence>
<accession>A0A0D0PBJ9</accession>